<evidence type="ECO:0000256" key="2">
    <source>
        <dbReference type="ARBA" id="ARBA00022857"/>
    </source>
</evidence>
<organism evidence="5 6">
    <name type="scientific">Liquorilactobacillus oeni DSM 19972</name>
    <dbReference type="NCBI Taxonomy" id="1423777"/>
    <lineage>
        <taxon>Bacteria</taxon>
        <taxon>Bacillati</taxon>
        <taxon>Bacillota</taxon>
        <taxon>Bacilli</taxon>
        <taxon>Lactobacillales</taxon>
        <taxon>Lactobacillaceae</taxon>
        <taxon>Liquorilactobacillus</taxon>
    </lineage>
</organism>
<dbReference type="InterPro" id="IPR013154">
    <property type="entry name" value="ADH-like_N"/>
</dbReference>
<dbReference type="PATRIC" id="fig|1423777.3.peg.1139"/>
<evidence type="ECO:0000256" key="1">
    <source>
        <dbReference type="ARBA" id="ARBA00010371"/>
    </source>
</evidence>
<keyword evidence="3" id="KW-0560">Oxidoreductase</keyword>
<dbReference type="STRING" id="1423777.FD46_GL001105"/>
<keyword evidence="3" id="KW-0862">Zinc</keyword>
<dbReference type="Gene3D" id="3.40.50.720">
    <property type="entry name" value="NAD(P)-binding Rossmann-like Domain"/>
    <property type="match status" value="1"/>
</dbReference>
<comment type="similarity">
    <text evidence="1 3">Belongs to the zinc-containing alcohol dehydrogenase family. Quinone oxidoreductase subfamily.</text>
</comment>
<evidence type="ECO:0000313" key="6">
    <source>
        <dbReference type="Proteomes" id="UP000051686"/>
    </source>
</evidence>
<evidence type="ECO:0000313" key="5">
    <source>
        <dbReference type="EMBL" id="KRL05155.1"/>
    </source>
</evidence>
<feature type="domain" description="Enoyl reductase (ER)" evidence="4">
    <location>
        <begin position="21"/>
        <end position="340"/>
    </location>
</feature>
<proteinExistence type="inferred from homology"/>
<dbReference type="InterPro" id="IPR013149">
    <property type="entry name" value="ADH-like_C"/>
</dbReference>
<dbReference type="Gene3D" id="3.90.180.10">
    <property type="entry name" value="Medium-chain alcohol dehydrogenases, catalytic domain"/>
    <property type="match status" value="1"/>
</dbReference>
<reference evidence="5 6" key="1">
    <citation type="journal article" date="2015" name="Genome Announc.">
        <title>Expanding the biotechnology potential of lactobacilli through comparative genomics of 213 strains and associated genera.</title>
        <authorList>
            <person name="Sun Z."/>
            <person name="Harris H.M."/>
            <person name="McCann A."/>
            <person name="Guo C."/>
            <person name="Argimon S."/>
            <person name="Zhang W."/>
            <person name="Yang X."/>
            <person name="Jeffery I.B."/>
            <person name="Cooney J.C."/>
            <person name="Kagawa T.F."/>
            <person name="Liu W."/>
            <person name="Song Y."/>
            <person name="Salvetti E."/>
            <person name="Wrobel A."/>
            <person name="Rasinkangas P."/>
            <person name="Parkhill J."/>
            <person name="Rea M.C."/>
            <person name="O'Sullivan O."/>
            <person name="Ritari J."/>
            <person name="Douillard F.P."/>
            <person name="Paul Ross R."/>
            <person name="Yang R."/>
            <person name="Briner A.E."/>
            <person name="Felis G.E."/>
            <person name="de Vos W.M."/>
            <person name="Barrangou R."/>
            <person name="Klaenhammer T.R."/>
            <person name="Caufield P.W."/>
            <person name="Cui Y."/>
            <person name="Zhang H."/>
            <person name="O'Toole P.W."/>
        </authorList>
    </citation>
    <scope>NUCLEOTIDE SEQUENCE [LARGE SCALE GENOMIC DNA]</scope>
    <source>
        <strain evidence="5 6">DSM 19972</strain>
    </source>
</reference>
<dbReference type="Pfam" id="PF08240">
    <property type="entry name" value="ADH_N"/>
    <property type="match status" value="1"/>
</dbReference>
<dbReference type="Proteomes" id="UP000051686">
    <property type="component" value="Unassembled WGS sequence"/>
</dbReference>
<comment type="caution">
    <text evidence="5">The sequence shown here is derived from an EMBL/GenBank/DDBJ whole genome shotgun (WGS) entry which is preliminary data.</text>
</comment>
<dbReference type="NCBIfam" id="TIGR02817">
    <property type="entry name" value="adh_fam_1"/>
    <property type="match status" value="1"/>
</dbReference>
<dbReference type="PANTHER" id="PTHR44154:SF1">
    <property type="entry name" value="QUINONE OXIDOREDUCTASE"/>
    <property type="match status" value="1"/>
</dbReference>
<evidence type="ECO:0000256" key="3">
    <source>
        <dbReference type="RuleBase" id="RU364000"/>
    </source>
</evidence>
<dbReference type="InterPro" id="IPR011032">
    <property type="entry name" value="GroES-like_sf"/>
</dbReference>
<keyword evidence="3" id="KW-0479">Metal-binding</keyword>
<sequence length="345" mass="38250">MTKMMKAIGFKEHLPIEKENSLVEFKMPKPIAKGHDLLVKVAAVSVNPVDTGVRKSGHSTLKIPKVIGWDAVGTVVSVGEEASLFGKGDPVFYAGSFKRSGSNSECQLVDERIVGHAPTKLTIAQAAAMPLTSLTAWEALFEQLEIDPAKQKSNRNKTILIINGSGGVGSIATQLAHWAGLKVIASASRSETIKWVIDHGADQVVNHRKDLVEEVRNLGYHYVDYILELNDLDGHWNEMAELIKPSGRIASITENRRPINLHKLTQKRAKFAWEWMYTKSFYQTSDMISQHNILDQISKLLDQGIIKSTLNKILFPINVSNLKKAHKLVESNHMVGKVVINYSGI</sequence>
<dbReference type="AlphaFoldDB" id="A0A0R1MKQ2"/>
<gene>
    <name evidence="5" type="ORF">FD46_GL001105</name>
</gene>
<keyword evidence="6" id="KW-1185">Reference proteome</keyword>
<dbReference type="RefSeq" id="WP_187329019.1">
    <property type="nucleotide sequence ID" value="NZ_AZEH01000034.1"/>
</dbReference>
<dbReference type="SUPFAM" id="SSF50129">
    <property type="entry name" value="GroES-like"/>
    <property type="match status" value="1"/>
</dbReference>
<dbReference type="CDD" id="cd08252">
    <property type="entry name" value="AL_MDR"/>
    <property type="match status" value="1"/>
</dbReference>
<dbReference type="InterPro" id="IPR014182">
    <property type="entry name" value="ADH_Zn_typ-1"/>
</dbReference>
<dbReference type="PANTHER" id="PTHR44154">
    <property type="entry name" value="QUINONE OXIDOREDUCTASE"/>
    <property type="match status" value="1"/>
</dbReference>
<dbReference type="GO" id="GO:0008270">
    <property type="term" value="F:zinc ion binding"/>
    <property type="evidence" value="ECO:0007669"/>
    <property type="project" value="InterPro"/>
</dbReference>
<name>A0A0R1MKQ2_9LACO</name>
<dbReference type="InterPro" id="IPR036291">
    <property type="entry name" value="NAD(P)-bd_dom_sf"/>
</dbReference>
<dbReference type="SUPFAM" id="SSF51735">
    <property type="entry name" value="NAD(P)-binding Rossmann-fold domains"/>
    <property type="match status" value="1"/>
</dbReference>
<evidence type="ECO:0000259" key="4">
    <source>
        <dbReference type="SMART" id="SM00829"/>
    </source>
</evidence>
<dbReference type="GO" id="GO:0016491">
    <property type="term" value="F:oxidoreductase activity"/>
    <property type="evidence" value="ECO:0007669"/>
    <property type="project" value="UniProtKB-KW"/>
</dbReference>
<keyword evidence="2" id="KW-0521">NADP</keyword>
<dbReference type="Pfam" id="PF00107">
    <property type="entry name" value="ADH_zinc_N"/>
    <property type="match status" value="1"/>
</dbReference>
<dbReference type="InterPro" id="IPR020843">
    <property type="entry name" value="ER"/>
</dbReference>
<dbReference type="InterPro" id="IPR051603">
    <property type="entry name" value="Zinc-ADH_QOR/CCCR"/>
</dbReference>
<protein>
    <recommendedName>
        <fullName evidence="3">Zinc-type alcohol dehydrogenase-like protein</fullName>
    </recommendedName>
</protein>
<accession>A0A0R1MKQ2</accession>
<dbReference type="EMBL" id="AZEH01000034">
    <property type="protein sequence ID" value="KRL05155.1"/>
    <property type="molecule type" value="Genomic_DNA"/>
</dbReference>
<dbReference type="SMART" id="SM00829">
    <property type="entry name" value="PKS_ER"/>
    <property type="match status" value="1"/>
</dbReference>